<feature type="region of interest" description="Disordered" evidence="1">
    <location>
        <begin position="24"/>
        <end position="62"/>
    </location>
</feature>
<dbReference type="Proteomes" id="UP001183607">
    <property type="component" value="Unassembled WGS sequence"/>
</dbReference>
<name>A0ABD5ECI4_9ACTN</name>
<dbReference type="AlphaFoldDB" id="A0ABD5ECI4"/>
<protein>
    <recommendedName>
        <fullName evidence="4">Acyl-CoA carboxylase subunit epsilon</fullName>
    </recommendedName>
</protein>
<reference evidence="3" key="1">
    <citation type="submission" date="2023-07" db="EMBL/GenBank/DDBJ databases">
        <title>30 novel species of actinomycetes from the DSMZ collection.</title>
        <authorList>
            <person name="Nouioui I."/>
        </authorList>
    </citation>
    <scope>NUCLEOTIDE SEQUENCE [LARGE SCALE GENOMIC DNA]</scope>
    <source>
        <strain evidence="3">DSM 41982</strain>
    </source>
</reference>
<feature type="compositionally biased region" description="Basic residues" evidence="1">
    <location>
        <begin position="48"/>
        <end position="62"/>
    </location>
</feature>
<proteinExistence type="predicted"/>
<organism evidence="2 3">
    <name type="scientific">Streptomyces evansiae</name>
    <dbReference type="NCBI Taxonomy" id="3075535"/>
    <lineage>
        <taxon>Bacteria</taxon>
        <taxon>Bacillati</taxon>
        <taxon>Actinomycetota</taxon>
        <taxon>Actinomycetes</taxon>
        <taxon>Kitasatosporales</taxon>
        <taxon>Streptomycetaceae</taxon>
        <taxon>Streptomyces</taxon>
    </lineage>
</organism>
<evidence type="ECO:0000313" key="3">
    <source>
        <dbReference type="Proteomes" id="UP001183607"/>
    </source>
</evidence>
<dbReference type="RefSeq" id="WP_093854856.1">
    <property type="nucleotide sequence ID" value="NZ_JAVRER010000043.1"/>
</dbReference>
<evidence type="ECO:0000256" key="1">
    <source>
        <dbReference type="SAM" id="MobiDB-lite"/>
    </source>
</evidence>
<sequence length="62" mass="7210">MDFIRAADTAEPSARARMLAARWREEGGPPSPQPWRSDEPPAGWFFSRSRRGRRRRKRRGDG</sequence>
<evidence type="ECO:0008006" key="4">
    <source>
        <dbReference type="Google" id="ProtNLM"/>
    </source>
</evidence>
<gene>
    <name evidence="2" type="ORF">RM574_23025</name>
</gene>
<accession>A0ABD5ECI4</accession>
<evidence type="ECO:0000313" key="2">
    <source>
        <dbReference type="EMBL" id="MDT0418363.1"/>
    </source>
</evidence>
<dbReference type="EMBL" id="JAVRER010000043">
    <property type="protein sequence ID" value="MDT0418363.1"/>
    <property type="molecule type" value="Genomic_DNA"/>
</dbReference>
<comment type="caution">
    <text evidence="2">The sequence shown here is derived from an EMBL/GenBank/DDBJ whole genome shotgun (WGS) entry which is preliminary data.</text>
</comment>